<reference evidence="2" key="1">
    <citation type="journal article" date="2024" name="Proc. Natl. Acad. Sci. U.S.A.">
        <title>Extraordinary preservation of gene collinearity over three hundred million years revealed in homosporous lycophytes.</title>
        <authorList>
            <person name="Li C."/>
            <person name="Wickell D."/>
            <person name="Kuo L.Y."/>
            <person name="Chen X."/>
            <person name="Nie B."/>
            <person name="Liao X."/>
            <person name="Peng D."/>
            <person name="Ji J."/>
            <person name="Jenkins J."/>
            <person name="Williams M."/>
            <person name="Shu S."/>
            <person name="Plott C."/>
            <person name="Barry K."/>
            <person name="Rajasekar S."/>
            <person name="Grimwood J."/>
            <person name="Han X."/>
            <person name="Sun S."/>
            <person name="Hou Z."/>
            <person name="He W."/>
            <person name="Dai G."/>
            <person name="Sun C."/>
            <person name="Schmutz J."/>
            <person name="Leebens-Mack J.H."/>
            <person name="Li F.W."/>
            <person name="Wang L."/>
        </authorList>
    </citation>
    <scope>NUCLEOTIDE SEQUENCE [LARGE SCALE GENOMIC DNA]</scope>
    <source>
        <strain evidence="2">cv. PW_Plant_1</strain>
    </source>
</reference>
<name>A0ACC2BSQ2_DIPCM</name>
<dbReference type="Proteomes" id="UP001162992">
    <property type="component" value="Chromosome 13"/>
</dbReference>
<protein>
    <submittedName>
        <fullName evidence="1">Uncharacterized protein</fullName>
    </submittedName>
</protein>
<sequence>MSEEIESVNNGFVSNTELSSTAASRADHEQEQRQVMPPSESTSSNATTSYECDGEGFKMQDASDVDSLAELMKRSLASVRNSLFYRVFVRQMESLRIIDRICRVSWQVPELANPLQAPQESSLSEDFQNPHRRIDRTLRNQRNQWPATGRSSQTLRNQSNQPATGRSNQTFRNQSNQPATDRSNQTRRDQSNQAARDASNQTLRNQSYQPATDSSNQTLLNQSNWRRDTHRPPATRDFTTSNGGSDAGLQKKYIKWRNPSTRLRQHSFNKIWLPGRRRIRLAVLKPRRIRLVITKEGKRKIITLRLRHPLSIPLSLSRTRTAASDHERMGRTGRIERRINMVCCGMERIACWETRRAHFALAILIKEHLQPEIDQAIVYNCHLLQPFETEVMARYGFRVLLCNHESECLRRTTVPTLFFMPDSWVHMYERLLRINYSPRNLMRMAILGDSLGNYATAEEYFEESNMPYLLHLHRSNILDEYAIDEAGFPIQYCFSFLSWHFFYRRCSRCLRYIAN</sequence>
<accession>A0ACC2BSQ2</accession>
<proteinExistence type="predicted"/>
<comment type="caution">
    <text evidence="1">The sequence shown here is derived from an EMBL/GenBank/DDBJ whole genome shotgun (WGS) entry which is preliminary data.</text>
</comment>
<gene>
    <name evidence="1" type="ORF">O6H91_13G004100</name>
</gene>
<dbReference type="EMBL" id="CM055104">
    <property type="protein sequence ID" value="KAJ7532457.1"/>
    <property type="molecule type" value="Genomic_DNA"/>
</dbReference>
<organism evidence="1 2">
    <name type="scientific">Diphasiastrum complanatum</name>
    <name type="common">Issler's clubmoss</name>
    <name type="synonym">Lycopodium complanatum</name>
    <dbReference type="NCBI Taxonomy" id="34168"/>
    <lineage>
        <taxon>Eukaryota</taxon>
        <taxon>Viridiplantae</taxon>
        <taxon>Streptophyta</taxon>
        <taxon>Embryophyta</taxon>
        <taxon>Tracheophyta</taxon>
        <taxon>Lycopodiopsida</taxon>
        <taxon>Lycopodiales</taxon>
        <taxon>Lycopodiaceae</taxon>
        <taxon>Lycopodioideae</taxon>
        <taxon>Diphasiastrum</taxon>
    </lineage>
</organism>
<evidence type="ECO:0000313" key="1">
    <source>
        <dbReference type="EMBL" id="KAJ7532457.1"/>
    </source>
</evidence>
<evidence type="ECO:0000313" key="2">
    <source>
        <dbReference type="Proteomes" id="UP001162992"/>
    </source>
</evidence>
<keyword evidence="2" id="KW-1185">Reference proteome</keyword>